<proteinExistence type="predicted"/>
<dbReference type="EMBL" id="GGEC01070755">
    <property type="protein sequence ID" value="MBX51239.1"/>
    <property type="molecule type" value="Transcribed_RNA"/>
</dbReference>
<evidence type="ECO:0000313" key="1">
    <source>
        <dbReference type="EMBL" id="MBX51239.1"/>
    </source>
</evidence>
<name>A0A2P2P958_RHIMU</name>
<sequence length="45" mass="5322">MSCHLKHYAHAHFIDMVAKQIQATVENIIFSSYKRNFQLICIQRS</sequence>
<organism evidence="1">
    <name type="scientific">Rhizophora mucronata</name>
    <name type="common">Asiatic mangrove</name>
    <dbReference type="NCBI Taxonomy" id="61149"/>
    <lineage>
        <taxon>Eukaryota</taxon>
        <taxon>Viridiplantae</taxon>
        <taxon>Streptophyta</taxon>
        <taxon>Embryophyta</taxon>
        <taxon>Tracheophyta</taxon>
        <taxon>Spermatophyta</taxon>
        <taxon>Magnoliopsida</taxon>
        <taxon>eudicotyledons</taxon>
        <taxon>Gunneridae</taxon>
        <taxon>Pentapetalae</taxon>
        <taxon>rosids</taxon>
        <taxon>fabids</taxon>
        <taxon>Malpighiales</taxon>
        <taxon>Rhizophoraceae</taxon>
        <taxon>Rhizophora</taxon>
    </lineage>
</organism>
<accession>A0A2P2P958</accession>
<dbReference type="AlphaFoldDB" id="A0A2P2P958"/>
<reference evidence="1" key="1">
    <citation type="submission" date="2018-02" db="EMBL/GenBank/DDBJ databases">
        <title>Rhizophora mucronata_Transcriptome.</title>
        <authorList>
            <person name="Meera S.P."/>
            <person name="Sreeshan A."/>
            <person name="Augustine A."/>
        </authorList>
    </citation>
    <scope>NUCLEOTIDE SEQUENCE</scope>
    <source>
        <tissue evidence="1">Leaf</tissue>
    </source>
</reference>
<protein>
    <submittedName>
        <fullName evidence="1">Uncharacterized protein</fullName>
    </submittedName>
</protein>